<feature type="transmembrane region" description="Helical" evidence="8">
    <location>
        <begin position="224"/>
        <end position="242"/>
    </location>
</feature>
<evidence type="ECO:0000256" key="3">
    <source>
        <dbReference type="ARBA" id="ARBA00022475"/>
    </source>
</evidence>
<reference evidence="9" key="1">
    <citation type="submission" date="2019-11" db="EMBL/GenBank/DDBJ databases">
        <title>Microbial mats filling the niche in hypersaline microbial mats.</title>
        <authorList>
            <person name="Wong H.L."/>
            <person name="Macleod F.I."/>
            <person name="White R.A. III"/>
            <person name="Burns B.P."/>
        </authorList>
    </citation>
    <scope>NUCLEOTIDE SEQUENCE</scope>
    <source>
        <strain evidence="9">Bin_327</strain>
    </source>
</reference>
<protein>
    <recommendedName>
        <fullName evidence="11">Trk family potassium uptake protein</fullName>
    </recommendedName>
</protein>
<keyword evidence="5 8" id="KW-1133">Transmembrane helix</keyword>
<keyword evidence="7 8" id="KW-0472">Membrane</keyword>
<keyword evidence="6" id="KW-0406">Ion transport</keyword>
<dbReference type="InterPro" id="IPR003445">
    <property type="entry name" value="Cat_transpt"/>
</dbReference>
<evidence type="ECO:0000256" key="1">
    <source>
        <dbReference type="ARBA" id="ARBA00004651"/>
    </source>
</evidence>
<accession>A0A9D5QBY3</accession>
<feature type="transmembrane region" description="Helical" evidence="8">
    <location>
        <begin position="165"/>
        <end position="183"/>
    </location>
</feature>
<evidence type="ECO:0000256" key="5">
    <source>
        <dbReference type="ARBA" id="ARBA00022989"/>
    </source>
</evidence>
<dbReference type="PANTHER" id="PTHR32024:SF1">
    <property type="entry name" value="KTR SYSTEM POTASSIUM UPTAKE PROTEIN B"/>
    <property type="match status" value="1"/>
</dbReference>
<dbReference type="GO" id="GO:0008324">
    <property type="term" value="F:monoatomic cation transmembrane transporter activity"/>
    <property type="evidence" value="ECO:0007669"/>
    <property type="project" value="InterPro"/>
</dbReference>
<dbReference type="EMBL" id="WJKJ01000058">
    <property type="protein sequence ID" value="MBD3363944.1"/>
    <property type="molecule type" value="Genomic_DNA"/>
</dbReference>
<feature type="non-terminal residue" evidence="9">
    <location>
        <position position="1"/>
    </location>
</feature>
<feature type="transmembrane region" description="Helical" evidence="8">
    <location>
        <begin position="314"/>
        <end position="331"/>
    </location>
</feature>
<dbReference type="Pfam" id="PF02386">
    <property type="entry name" value="TrkH"/>
    <property type="match status" value="1"/>
</dbReference>
<organism evidence="9 10">
    <name type="scientific">candidate division WOR-3 bacterium</name>
    <dbReference type="NCBI Taxonomy" id="2052148"/>
    <lineage>
        <taxon>Bacteria</taxon>
        <taxon>Bacteria division WOR-3</taxon>
    </lineage>
</organism>
<evidence type="ECO:0000256" key="2">
    <source>
        <dbReference type="ARBA" id="ARBA00022448"/>
    </source>
</evidence>
<keyword evidence="3" id="KW-1003">Cell membrane</keyword>
<evidence type="ECO:0000256" key="7">
    <source>
        <dbReference type="ARBA" id="ARBA00023136"/>
    </source>
</evidence>
<gene>
    <name evidence="9" type="ORF">GF359_01885</name>
</gene>
<feature type="transmembrane region" description="Helical" evidence="8">
    <location>
        <begin position="54"/>
        <end position="83"/>
    </location>
</feature>
<sequence length="390" mass="42380">NDFTLFGQIVLLVLLQIGGLGYMTLSSAFFFLLGRRMPLRQRMMMKQSINFLNYRNLGQFAFSILKVTLIFESVGAAILLLWFRFHHGFAWGKAVYQGVFHSVSAFCNAGFSTFTANLGNFQNDPVVGLVVPALFIVSGLGFIVISDVWRRILGKNLRLTTHTQLVLNATALFIVAGTIAVLAGEWNGALKGLSIPARLMNAFFTAVTPRTAGFNLVSIGGMRTWTLIILMVFMFIGASPGGTGGGVKTTSFSLVLAEIGRVVRRRKEVVILKRTVKEEQVHRATSLVALSALVVLTSVFLVVIFNPGKSAMRCMFEVFSAFGTVGLSMGSTLPRYANVSFSAELTTLGKIVIILTMFFGRVGTLTLGSALIRGGKKSRIRPAQTNIVVG</sequence>
<evidence type="ECO:0000313" key="10">
    <source>
        <dbReference type="Proteomes" id="UP000630660"/>
    </source>
</evidence>
<feature type="transmembrane region" description="Helical" evidence="8">
    <location>
        <begin position="284"/>
        <end position="305"/>
    </location>
</feature>
<comment type="subcellular location">
    <subcellularLocation>
        <location evidence="1">Cell membrane</location>
        <topology evidence="1">Multi-pass membrane protein</topology>
    </subcellularLocation>
</comment>
<evidence type="ECO:0000256" key="8">
    <source>
        <dbReference type="SAM" id="Phobius"/>
    </source>
</evidence>
<keyword evidence="2" id="KW-0813">Transport</keyword>
<name>A0A9D5QBY3_UNCW3</name>
<keyword evidence="4 8" id="KW-0812">Transmembrane</keyword>
<proteinExistence type="predicted"/>
<feature type="transmembrane region" description="Helical" evidence="8">
    <location>
        <begin position="351"/>
        <end position="372"/>
    </location>
</feature>
<feature type="transmembrane region" description="Helical" evidence="8">
    <location>
        <begin position="6"/>
        <end position="33"/>
    </location>
</feature>
<feature type="transmembrane region" description="Helical" evidence="8">
    <location>
        <begin position="195"/>
        <end position="217"/>
    </location>
</feature>
<comment type="caution">
    <text evidence="9">The sequence shown here is derived from an EMBL/GenBank/DDBJ whole genome shotgun (WGS) entry which is preliminary data.</text>
</comment>
<feature type="transmembrane region" description="Helical" evidence="8">
    <location>
        <begin position="126"/>
        <end position="145"/>
    </location>
</feature>
<dbReference type="PANTHER" id="PTHR32024">
    <property type="entry name" value="TRK SYSTEM POTASSIUM UPTAKE PROTEIN TRKG-RELATED"/>
    <property type="match status" value="1"/>
</dbReference>
<evidence type="ECO:0000313" key="9">
    <source>
        <dbReference type="EMBL" id="MBD3363944.1"/>
    </source>
</evidence>
<evidence type="ECO:0008006" key="11">
    <source>
        <dbReference type="Google" id="ProtNLM"/>
    </source>
</evidence>
<dbReference type="GO" id="GO:0005886">
    <property type="term" value="C:plasma membrane"/>
    <property type="evidence" value="ECO:0007669"/>
    <property type="project" value="UniProtKB-SubCell"/>
</dbReference>
<dbReference type="Proteomes" id="UP000630660">
    <property type="component" value="Unassembled WGS sequence"/>
</dbReference>
<evidence type="ECO:0000256" key="6">
    <source>
        <dbReference type="ARBA" id="ARBA00023065"/>
    </source>
</evidence>
<dbReference type="GO" id="GO:0030001">
    <property type="term" value="P:metal ion transport"/>
    <property type="evidence" value="ECO:0007669"/>
    <property type="project" value="UniProtKB-ARBA"/>
</dbReference>
<dbReference type="AlphaFoldDB" id="A0A9D5QBY3"/>
<evidence type="ECO:0000256" key="4">
    <source>
        <dbReference type="ARBA" id="ARBA00022692"/>
    </source>
</evidence>